<keyword evidence="4 9" id="KW-0436">Ligase</keyword>
<keyword evidence="6 9" id="KW-0547">Nucleotide-binding</keyword>
<evidence type="ECO:0000256" key="1">
    <source>
        <dbReference type="ARBA" id="ARBA00004496"/>
    </source>
</evidence>
<dbReference type="AlphaFoldDB" id="A0A3Q9FP28"/>
<dbReference type="RefSeq" id="WP_126614403.1">
    <property type="nucleotide sequence ID" value="NZ_CP034562.1"/>
</dbReference>
<dbReference type="InterPro" id="IPR013221">
    <property type="entry name" value="Mur_ligase_cen"/>
</dbReference>
<evidence type="ECO:0000313" key="14">
    <source>
        <dbReference type="Proteomes" id="UP000267268"/>
    </source>
</evidence>
<keyword evidence="9 10" id="KW-0133">Cell shape</keyword>
<dbReference type="OrthoDB" id="9809796at2"/>
<organism evidence="13 14">
    <name type="scientific">Flammeovirga pectinis</name>
    <dbReference type="NCBI Taxonomy" id="2494373"/>
    <lineage>
        <taxon>Bacteria</taxon>
        <taxon>Pseudomonadati</taxon>
        <taxon>Bacteroidota</taxon>
        <taxon>Cytophagia</taxon>
        <taxon>Cytophagales</taxon>
        <taxon>Flammeovirgaceae</taxon>
        <taxon>Flammeovirga</taxon>
    </lineage>
</organism>
<evidence type="ECO:0000256" key="9">
    <source>
        <dbReference type="HAMAP-Rule" id="MF_00639"/>
    </source>
</evidence>
<dbReference type="GO" id="GO:0008360">
    <property type="term" value="P:regulation of cell shape"/>
    <property type="evidence" value="ECO:0007669"/>
    <property type="project" value="UniProtKB-KW"/>
</dbReference>
<dbReference type="EMBL" id="CP034562">
    <property type="protein sequence ID" value="AZQ62672.1"/>
    <property type="molecule type" value="Genomic_DNA"/>
</dbReference>
<comment type="subcellular location">
    <subcellularLocation>
        <location evidence="1 9 10">Cytoplasm</location>
    </subcellularLocation>
</comment>
<dbReference type="GO" id="GO:0005737">
    <property type="term" value="C:cytoplasm"/>
    <property type="evidence" value="ECO:0007669"/>
    <property type="project" value="UniProtKB-SubCell"/>
</dbReference>
<feature type="domain" description="Mur ligase central" evidence="12">
    <location>
        <begin position="107"/>
        <end position="276"/>
    </location>
</feature>
<dbReference type="UniPathway" id="UPA00219"/>
<dbReference type="InterPro" id="IPR036565">
    <property type="entry name" value="Mur-like_cat_sf"/>
</dbReference>
<dbReference type="SUPFAM" id="SSF53623">
    <property type="entry name" value="MurD-like peptide ligases, catalytic domain"/>
    <property type="match status" value="1"/>
</dbReference>
<dbReference type="PROSITE" id="PS01011">
    <property type="entry name" value="FOLYLPOLYGLU_SYNT_1"/>
    <property type="match status" value="1"/>
</dbReference>
<reference evidence="13 14" key="1">
    <citation type="submission" date="2018-12" db="EMBL/GenBank/DDBJ databases">
        <title>Flammeovirga pectinis sp. nov., isolated from the gut of the Korean scallop, Patinopecten yessoensis.</title>
        <authorList>
            <person name="Bae J.-W."/>
            <person name="Jeong Y.-S."/>
            <person name="Kang W."/>
        </authorList>
    </citation>
    <scope>NUCLEOTIDE SEQUENCE [LARGE SCALE GENOMIC DNA]</scope>
    <source>
        <strain evidence="13 14">L12M1</strain>
    </source>
</reference>
<dbReference type="PANTHER" id="PTHR43692">
    <property type="entry name" value="UDP-N-ACETYLMURAMOYLALANINE--D-GLUTAMATE LIGASE"/>
    <property type="match status" value="1"/>
</dbReference>
<dbReference type="Pfam" id="PF21377">
    <property type="entry name" value="MurD_N"/>
    <property type="match status" value="1"/>
</dbReference>
<keyword evidence="14" id="KW-1185">Reference proteome</keyword>
<dbReference type="InterPro" id="IPR018109">
    <property type="entry name" value="Folylpolyglutamate_synth_CS"/>
</dbReference>
<comment type="similarity">
    <text evidence="9">Belongs to the MurCDEF family.</text>
</comment>
<dbReference type="GO" id="GO:0004326">
    <property type="term" value="F:tetrahydrofolylpolyglutamate synthase activity"/>
    <property type="evidence" value="ECO:0007669"/>
    <property type="project" value="InterPro"/>
</dbReference>
<evidence type="ECO:0000256" key="6">
    <source>
        <dbReference type="ARBA" id="ARBA00022741"/>
    </source>
</evidence>
<keyword evidence="3 9" id="KW-0963">Cytoplasm</keyword>
<evidence type="ECO:0000313" key="13">
    <source>
        <dbReference type="EMBL" id="AZQ62672.1"/>
    </source>
</evidence>
<dbReference type="InterPro" id="IPR036615">
    <property type="entry name" value="Mur_ligase_C_dom_sf"/>
</dbReference>
<keyword evidence="9 10" id="KW-0961">Cell wall biogenesis/degradation</keyword>
<evidence type="ECO:0000256" key="8">
    <source>
        <dbReference type="ARBA" id="ARBA00023306"/>
    </source>
</evidence>
<evidence type="ECO:0000256" key="7">
    <source>
        <dbReference type="ARBA" id="ARBA00022840"/>
    </source>
</evidence>
<evidence type="ECO:0000256" key="10">
    <source>
        <dbReference type="RuleBase" id="RU003664"/>
    </source>
</evidence>
<dbReference type="Pfam" id="PF02875">
    <property type="entry name" value="Mur_ligase_C"/>
    <property type="match status" value="1"/>
</dbReference>
<proteinExistence type="inferred from homology"/>
<evidence type="ECO:0000256" key="3">
    <source>
        <dbReference type="ARBA" id="ARBA00022490"/>
    </source>
</evidence>
<dbReference type="EC" id="6.3.2.9" evidence="9 10"/>
<dbReference type="InterPro" id="IPR004101">
    <property type="entry name" value="Mur_ligase_C"/>
</dbReference>
<evidence type="ECO:0000259" key="11">
    <source>
        <dbReference type="Pfam" id="PF02875"/>
    </source>
</evidence>
<dbReference type="GO" id="GO:0005524">
    <property type="term" value="F:ATP binding"/>
    <property type="evidence" value="ECO:0007669"/>
    <property type="project" value="UniProtKB-UniRule"/>
</dbReference>
<dbReference type="GO" id="GO:0009252">
    <property type="term" value="P:peptidoglycan biosynthetic process"/>
    <property type="evidence" value="ECO:0007669"/>
    <property type="project" value="UniProtKB-UniRule"/>
</dbReference>
<gene>
    <name evidence="9 13" type="primary">murD</name>
    <name evidence="13" type="ORF">EI427_10620</name>
</gene>
<keyword evidence="7 9" id="KW-0067">ATP-binding</keyword>
<dbReference type="SUPFAM" id="SSF51984">
    <property type="entry name" value="MurCD N-terminal domain"/>
    <property type="match status" value="1"/>
</dbReference>
<comment type="catalytic activity">
    <reaction evidence="9 10">
        <text>UDP-N-acetyl-alpha-D-muramoyl-L-alanine + D-glutamate + ATP = UDP-N-acetyl-alpha-D-muramoyl-L-alanyl-D-glutamate + ADP + phosphate + H(+)</text>
        <dbReference type="Rhea" id="RHEA:16429"/>
        <dbReference type="ChEBI" id="CHEBI:15378"/>
        <dbReference type="ChEBI" id="CHEBI:29986"/>
        <dbReference type="ChEBI" id="CHEBI:30616"/>
        <dbReference type="ChEBI" id="CHEBI:43474"/>
        <dbReference type="ChEBI" id="CHEBI:83898"/>
        <dbReference type="ChEBI" id="CHEBI:83900"/>
        <dbReference type="ChEBI" id="CHEBI:456216"/>
        <dbReference type="EC" id="6.3.2.9"/>
    </reaction>
</comment>
<dbReference type="NCBIfam" id="TIGR01087">
    <property type="entry name" value="murD"/>
    <property type="match status" value="1"/>
</dbReference>
<dbReference type="GO" id="GO:0071555">
    <property type="term" value="P:cell wall organization"/>
    <property type="evidence" value="ECO:0007669"/>
    <property type="project" value="UniProtKB-KW"/>
</dbReference>
<evidence type="ECO:0000256" key="5">
    <source>
        <dbReference type="ARBA" id="ARBA00022618"/>
    </source>
</evidence>
<protein>
    <recommendedName>
        <fullName evidence="9 10">UDP-N-acetylmuramoylalanine--D-glutamate ligase</fullName>
        <ecNumber evidence="9 10">6.3.2.9</ecNumber>
    </recommendedName>
    <alternativeName>
        <fullName evidence="9">D-glutamic acid-adding enzyme</fullName>
    </alternativeName>
    <alternativeName>
        <fullName evidence="9">UDP-N-acetylmuramoyl-L-alanyl-D-glutamate synthetase</fullName>
    </alternativeName>
</protein>
<evidence type="ECO:0000256" key="4">
    <source>
        <dbReference type="ARBA" id="ARBA00022598"/>
    </source>
</evidence>
<dbReference type="InterPro" id="IPR005762">
    <property type="entry name" value="MurD"/>
</dbReference>
<feature type="domain" description="Mur ligase C-terminal" evidence="11">
    <location>
        <begin position="299"/>
        <end position="411"/>
    </location>
</feature>
<comment type="pathway">
    <text evidence="2 9 10">Cell wall biogenesis; peptidoglycan biosynthesis.</text>
</comment>
<dbReference type="GO" id="GO:0051301">
    <property type="term" value="P:cell division"/>
    <property type="evidence" value="ECO:0007669"/>
    <property type="project" value="UniProtKB-KW"/>
</dbReference>
<evidence type="ECO:0000259" key="12">
    <source>
        <dbReference type="Pfam" id="PF08245"/>
    </source>
</evidence>
<dbReference type="KEGG" id="fll:EI427_10620"/>
<dbReference type="HAMAP" id="MF_00639">
    <property type="entry name" value="MurD"/>
    <property type="match status" value="1"/>
</dbReference>
<dbReference type="PANTHER" id="PTHR43692:SF1">
    <property type="entry name" value="UDP-N-ACETYLMURAMOYLALANINE--D-GLUTAMATE LIGASE"/>
    <property type="match status" value="1"/>
</dbReference>
<feature type="binding site" evidence="9">
    <location>
        <begin position="109"/>
        <end position="115"/>
    </location>
    <ligand>
        <name>ATP</name>
        <dbReference type="ChEBI" id="CHEBI:30616"/>
    </ligand>
</feature>
<comment type="function">
    <text evidence="9 10">Cell wall formation. Catalyzes the addition of glutamate to the nucleotide precursor UDP-N-acetylmuramoyl-L-alanine (UMA).</text>
</comment>
<dbReference type="SUPFAM" id="SSF53244">
    <property type="entry name" value="MurD-like peptide ligases, peptide-binding domain"/>
    <property type="match status" value="1"/>
</dbReference>
<dbReference type="Proteomes" id="UP000267268">
    <property type="component" value="Chromosome 1"/>
</dbReference>
<keyword evidence="9 10" id="KW-0573">Peptidoglycan synthesis</keyword>
<dbReference type="GO" id="GO:0008764">
    <property type="term" value="F:UDP-N-acetylmuramoylalanine-D-glutamate ligase activity"/>
    <property type="evidence" value="ECO:0007669"/>
    <property type="project" value="UniProtKB-UniRule"/>
</dbReference>
<evidence type="ECO:0000256" key="2">
    <source>
        <dbReference type="ARBA" id="ARBA00004752"/>
    </source>
</evidence>
<keyword evidence="5 9" id="KW-0132">Cell division</keyword>
<dbReference type="Gene3D" id="3.40.50.720">
    <property type="entry name" value="NAD(P)-binding Rossmann-like Domain"/>
    <property type="match status" value="1"/>
</dbReference>
<dbReference type="Gene3D" id="3.90.190.20">
    <property type="entry name" value="Mur ligase, C-terminal domain"/>
    <property type="match status" value="1"/>
</dbReference>
<dbReference type="Gene3D" id="3.40.1190.10">
    <property type="entry name" value="Mur-like, catalytic domain"/>
    <property type="match status" value="1"/>
</dbReference>
<accession>A0A3Q9FP28</accession>
<dbReference type="Pfam" id="PF08245">
    <property type="entry name" value="Mur_ligase_M"/>
    <property type="match status" value="1"/>
</dbReference>
<name>A0A3Q9FP28_9BACT</name>
<keyword evidence="8 9" id="KW-0131">Cell cycle</keyword>
<sequence length="434" mass="47746">MTEKVLVLGAGESGVGAALLAQAKGFEVFVSDFGKISEEHKNELVVAAIPFEEGTHVNAPRKVSIVVKSPGIPDSAPIVQELRSNGAKIYSEIEFAFGYTNAKIIAITGTNGKTTTTKLIHHLLTKAGINAGLAGNIGISFAKEVLNKKHDWYVLEISSFQLDDIEHFKPNIALILNITPDHLDRYGYDIQKYADSKFRIIENMDSEGTFIYGKDDTLTNQQVNKKSIIPHSISFTLDFLKGATLEIPFGDQVYTFDNLPLKGPHNAWNMEAAILTALTVGLSPKQIQEELPSFIGEPHRLQEVALKNDITFINDSKATNVEAALFALQSFDKPIIWIAGGTDKGNDYSPLIQTVKKHVKGLVCLGVDNEKLINTFSEIIPTKETQDTGKAIELALELSDKNDIILLAPACASFDLFKNYMDRGDIFMQEVHKL</sequence>